<gene>
    <name evidence="1" type="ORF">GS424_002525</name>
</gene>
<protein>
    <submittedName>
        <fullName evidence="1">Uncharacterized protein</fullName>
    </submittedName>
</protein>
<sequence length="167" mass="17844">MTNDQQHSRRTGRIAVAVLVLLVLIGAAVAATVFLTQPQDDGTRIDPAAADYSIPGYENPGGEQGRIRIPTYSEWDMPAGTDTVDVPLINTEGNPCYMRFTVKLKDGGEVLYQSELVPPGQAIPSMRLNRALDAGTYPVVVTIGTYSLDDPSQPLNGAELGTKIVAS</sequence>
<name>A0A6L7IQX6_9ACTN</name>
<accession>A0A6L7IQX6</accession>
<dbReference type="KEGG" id="egd:GS424_002525"/>
<dbReference type="Proteomes" id="UP000478463">
    <property type="component" value="Chromosome"/>
</dbReference>
<evidence type="ECO:0000313" key="1">
    <source>
        <dbReference type="EMBL" id="QOS68766.1"/>
    </source>
</evidence>
<evidence type="ECO:0000313" key="2">
    <source>
        <dbReference type="Proteomes" id="UP000478463"/>
    </source>
</evidence>
<dbReference type="RefSeq" id="WP_160941893.1">
    <property type="nucleotide sequence ID" value="NZ_CP063310.1"/>
</dbReference>
<proteinExistence type="predicted"/>
<dbReference type="AlphaFoldDB" id="A0A6L7IQX6"/>
<dbReference type="EMBL" id="CP063310">
    <property type="protein sequence ID" value="QOS68766.1"/>
    <property type="molecule type" value="Genomic_DNA"/>
</dbReference>
<organism evidence="1 2">
    <name type="scientific">Eggerthella guodeyinii</name>
    <dbReference type="NCBI Taxonomy" id="2690837"/>
    <lineage>
        <taxon>Bacteria</taxon>
        <taxon>Bacillati</taxon>
        <taxon>Actinomycetota</taxon>
        <taxon>Coriobacteriia</taxon>
        <taxon>Eggerthellales</taxon>
        <taxon>Eggerthellaceae</taxon>
        <taxon>Eggerthella</taxon>
    </lineage>
</organism>
<reference evidence="1 2" key="1">
    <citation type="submission" date="2020-10" db="EMBL/GenBank/DDBJ databases">
        <title>Eggerthella sp. nov., isolated from human feces.</title>
        <authorList>
            <person name="Yajun G."/>
        </authorList>
    </citation>
    <scope>NUCLEOTIDE SEQUENCE [LARGE SCALE GENOMIC DNA]</scope>
    <source>
        <strain evidence="1 2">HF-1101</strain>
    </source>
</reference>